<keyword evidence="3" id="KW-0804">Transcription</keyword>
<dbReference type="InterPro" id="IPR036388">
    <property type="entry name" value="WH-like_DNA-bd_sf"/>
</dbReference>
<dbReference type="SUPFAM" id="SSF46785">
    <property type="entry name" value="Winged helix' DNA-binding domain"/>
    <property type="match status" value="1"/>
</dbReference>
<accession>B1XVW4</accession>
<dbReference type="Pfam" id="PF01047">
    <property type="entry name" value="MarR"/>
    <property type="match status" value="1"/>
</dbReference>
<evidence type="ECO:0000256" key="3">
    <source>
        <dbReference type="ARBA" id="ARBA00023163"/>
    </source>
</evidence>
<dbReference type="EMBL" id="CP001010">
    <property type="protein sequence ID" value="ACB44491.1"/>
    <property type="molecule type" value="Genomic_DNA"/>
</dbReference>
<dbReference type="PANTHER" id="PTHR42756">
    <property type="entry name" value="TRANSCRIPTIONAL REGULATOR, MARR"/>
    <property type="match status" value="1"/>
</dbReference>
<organism evidence="5">
    <name type="scientific">Polynucleobacter necessarius subsp. necessarius (strain STIR1)</name>
    <dbReference type="NCBI Taxonomy" id="452638"/>
    <lineage>
        <taxon>Bacteria</taxon>
        <taxon>Pseudomonadati</taxon>
        <taxon>Pseudomonadota</taxon>
        <taxon>Betaproteobacteria</taxon>
        <taxon>Burkholderiales</taxon>
        <taxon>Burkholderiaceae</taxon>
        <taxon>Polynucleobacter</taxon>
    </lineage>
</organism>
<gene>
    <name evidence="5" type="ordered locus">Pnec_1387</name>
</gene>
<dbReference type="InterPro" id="IPR036390">
    <property type="entry name" value="WH_DNA-bd_sf"/>
</dbReference>
<reference evidence="5" key="1">
    <citation type="submission" date="2008-03" db="EMBL/GenBank/DDBJ databases">
        <title>Complete sequence of Polynucleobacter necessarius STIR1.</title>
        <authorList>
            <consortium name="US DOE Joint Genome Institute"/>
            <person name="Copeland A."/>
            <person name="Lucas S."/>
            <person name="Lapidus A."/>
            <person name="Barry K."/>
            <person name="Detter J.C."/>
            <person name="Glavina del Rio T."/>
            <person name="Hammon N."/>
            <person name="Israni S."/>
            <person name="Dalin E."/>
            <person name="Tice H."/>
            <person name="Pitluck S."/>
            <person name="Chain P."/>
            <person name="Malfatti S."/>
            <person name="Shin M."/>
            <person name="Vergez L."/>
            <person name="Schmutz J."/>
            <person name="Larimer F."/>
            <person name="Land M."/>
            <person name="Hauser L."/>
            <person name="Kyrpides N."/>
            <person name="Kim E."/>
            <person name="Hahn M."/>
            <person name="Richardson P."/>
        </authorList>
    </citation>
    <scope>NUCLEOTIDE SEQUENCE [LARGE SCALE GENOMIC DNA]</scope>
    <source>
        <strain evidence="5">STIR1</strain>
    </source>
</reference>
<evidence type="ECO:0000313" key="5">
    <source>
        <dbReference type="EMBL" id="ACB44491.1"/>
    </source>
</evidence>
<dbReference type="PROSITE" id="PS50995">
    <property type="entry name" value="HTH_MARR_2"/>
    <property type="match status" value="1"/>
</dbReference>
<dbReference type="PRINTS" id="PR00598">
    <property type="entry name" value="HTHMARR"/>
</dbReference>
<dbReference type="PANTHER" id="PTHR42756:SF1">
    <property type="entry name" value="TRANSCRIPTIONAL REPRESSOR OF EMRAB OPERON"/>
    <property type="match status" value="1"/>
</dbReference>
<sequence>MTKMNFLPTLRSLISAYQSFERYSAPDVKAMGLTTTQFDVIATLGNQPPMTCKELGEKTLVTKGTLTGVLERLEAKGILERKLNPEDARSQMISLTLDGQALFEKVFPAHLRHLEKAFSKLSDKELTEVTKSLQAINTIFSN</sequence>
<proteinExistence type="predicted"/>
<name>B1XVW4_POLNS</name>
<dbReference type="GO" id="GO:0003700">
    <property type="term" value="F:DNA-binding transcription factor activity"/>
    <property type="evidence" value="ECO:0007669"/>
    <property type="project" value="InterPro"/>
</dbReference>
<dbReference type="GO" id="GO:0003677">
    <property type="term" value="F:DNA binding"/>
    <property type="evidence" value="ECO:0007669"/>
    <property type="project" value="UniProtKB-KW"/>
</dbReference>
<keyword evidence="1" id="KW-0805">Transcription regulation</keyword>
<dbReference type="STRING" id="452638.Pnec_1387"/>
<evidence type="ECO:0000256" key="2">
    <source>
        <dbReference type="ARBA" id="ARBA00023125"/>
    </source>
</evidence>
<evidence type="ECO:0000259" key="4">
    <source>
        <dbReference type="PROSITE" id="PS50995"/>
    </source>
</evidence>
<dbReference type="Gene3D" id="1.10.10.10">
    <property type="entry name" value="Winged helix-like DNA-binding domain superfamily/Winged helix DNA-binding domain"/>
    <property type="match status" value="1"/>
</dbReference>
<dbReference type="AlphaFoldDB" id="B1XVW4"/>
<feature type="domain" description="HTH marR-type" evidence="4">
    <location>
        <begin position="3"/>
        <end position="138"/>
    </location>
</feature>
<dbReference type="HOGENOM" id="CLU_083287_27_2_4"/>
<dbReference type="eggNOG" id="COG1846">
    <property type="taxonomic scope" value="Bacteria"/>
</dbReference>
<dbReference type="InterPro" id="IPR000835">
    <property type="entry name" value="HTH_MarR-typ"/>
</dbReference>
<protein>
    <submittedName>
        <fullName evidence="5">Transcriptional regulator, MarR family</fullName>
    </submittedName>
</protein>
<evidence type="ECO:0000256" key="1">
    <source>
        <dbReference type="ARBA" id="ARBA00023015"/>
    </source>
</evidence>
<dbReference type="SMART" id="SM00347">
    <property type="entry name" value="HTH_MARR"/>
    <property type="match status" value="1"/>
</dbReference>
<dbReference type="KEGG" id="pne:Pnec_1387"/>
<keyword evidence="2" id="KW-0238">DNA-binding</keyword>